<dbReference type="PANTHER" id="PTHR23079:SF55">
    <property type="entry name" value="RNA-DIRECTED RNA POLYMERASE"/>
    <property type="match status" value="1"/>
</dbReference>
<reference evidence="4" key="1">
    <citation type="submission" date="2022-08" db="EMBL/GenBank/DDBJ databases">
        <title>A Global Phylogenomic Analysis of the Shiitake Genus Lentinula.</title>
        <authorList>
            <consortium name="DOE Joint Genome Institute"/>
            <person name="Sierra-Patev S."/>
            <person name="Min B."/>
            <person name="Naranjo-Ortiz M."/>
            <person name="Looney B."/>
            <person name="Konkel Z."/>
            <person name="Slot J.C."/>
            <person name="Sakamoto Y."/>
            <person name="Steenwyk J.L."/>
            <person name="Rokas A."/>
            <person name="Carro J."/>
            <person name="Camarero S."/>
            <person name="Ferreira P."/>
            <person name="Molpeceres G."/>
            <person name="Ruiz-Duenas F.J."/>
            <person name="Serrano A."/>
            <person name="Henrissat B."/>
            <person name="Drula E."/>
            <person name="Hughes K.W."/>
            <person name="Mata J.L."/>
            <person name="Ishikawa N.K."/>
            <person name="Vargas-Isla R."/>
            <person name="Ushijima S."/>
            <person name="Smith C.A."/>
            <person name="Ahrendt S."/>
            <person name="Andreopoulos W."/>
            <person name="He G."/>
            <person name="Labutti K."/>
            <person name="Lipzen A."/>
            <person name="Ng V."/>
            <person name="Riley R."/>
            <person name="Sandor L."/>
            <person name="Barry K."/>
            <person name="Martinez A.T."/>
            <person name="Xiao Y."/>
            <person name="Gibbons J.G."/>
            <person name="Terashima K."/>
            <person name="Grigoriev I.V."/>
            <person name="Hibbett D.S."/>
        </authorList>
    </citation>
    <scope>NUCLEOTIDE SEQUENCE</scope>
    <source>
        <strain evidence="4">JLM2183</strain>
    </source>
</reference>
<keyword evidence="1" id="KW-0808">Transferase</keyword>
<dbReference type="AlphaFoldDB" id="A0A9W9AHV3"/>
<name>A0A9W9AHV3_9AGAR</name>
<evidence type="ECO:0000256" key="2">
    <source>
        <dbReference type="SAM" id="MobiDB-lite"/>
    </source>
</evidence>
<accession>A0A9W9AHV3</accession>
<dbReference type="Pfam" id="PF05183">
    <property type="entry name" value="RdRP"/>
    <property type="match status" value="1"/>
</dbReference>
<feature type="compositionally biased region" description="Acidic residues" evidence="2">
    <location>
        <begin position="1233"/>
        <end position="1254"/>
    </location>
</feature>
<comment type="caution">
    <text evidence="4">The sequence shown here is derived from an EMBL/GenBank/DDBJ whole genome shotgun (WGS) entry which is preliminary data.</text>
</comment>
<proteinExistence type="inferred from homology"/>
<evidence type="ECO:0000313" key="5">
    <source>
        <dbReference type="Proteomes" id="UP001150266"/>
    </source>
</evidence>
<comment type="similarity">
    <text evidence="1">Belongs to the RdRP family.</text>
</comment>
<dbReference type="EC" id="2.7.7.48" evidence="1"/>
<dbReference type="GO" id="GO:0003723">
    <property type="term" value="F:RNA binding"/>
    <property type="evidence" value="ECO:0007669"/>
    <property type="project" value="UniProtKB-KW"/>
</dbReference>
<gene>
    <name evidence="4" type="ORF">J3R30DRAFT_2143343</name>
</gene>
<dbReference type="InterPro" id="IPR007855">
    <property type="entry name" value="RDRP"/>
</dbReference>
<evidence type="ECO:0000259" key="3">
    <source>
        <dbReference type="Pfam" id="PF05183"/>
    </source>
</evidence>
<dbReference type="EMBL" id="JAOTPV010000005">
    <property type="protein sequence ID" value="KAJ4482218.1"/>
    <property type="molecule type" value="Genomic_DNA"/>
</dbReference>
<organism evidence="4 5">
    <name type="scientific">Lentinula aciculospora</name>
    <dbReference type="NCBI Taxonomy" id="153920"/>
    <lineage>
        <taxon>Eukaryota</taxon>
        <taxon>Fungi</taxon>
        <taxon>Dikarya</taxon>
        <taxon>Basidiomycota</taxon>
        <taxon>Agaricomycotina</taxon>
        <taxon>Agaricomycetes</taxon>
        <taxon>Agaricomycetidae</taxon>
        <taxon>Agaricales</taxon>
        <taxon>Marasmiineae</taxon>
        <taxon>Omphalotaceae</taxon>
        <taxon>Lentinula</taxon>
    </lineage>
</organism>
<dbReference type="GO" id="GO:0030422">
    <property type="term" value="P:siRNA processing"/>
    <property type="evidence" value="ECO:0007669"/>
    <property type="project" value="TreeGrafter"/>
</dbReference>
<feature type="domain" description="RDRP core" evidence="3">
    <location>
        <begin position="423"/>
        <end position="1011"/>
    </location>
</feature>
<keyword evidence="5" id="KW-1185">Reference proteome</keyword>
<dbReference type="Proteomes" id="UP001150266">
    <property type="component" value="Unassembled WGS sequence"/>
</dbReference>
<keyword evidence="1 4" id="KW-0696">RNA-directed RNA polymerase</keyword>
<evidence type="ECO:0000313" key="4">
    <source>
        <dbReference type="EMBL" id="KAJ4482218.1"/>
    </source>
</evidence>
<feature type="region of interest" description="Disordered" evidence="2">
    <location>
        <begin position="1216"/>
        <end position="1261"/>
    </location>
</feature>
<comment type="catalytic activity">
    <reaction evidence="1">
        <text>RNA(n) + a ribonucleoside 5'-triphosphate = RNA(n+1) + diphosphate</text>
        <dbReference type="Rhea" id="RHEA:21248"/>
        <dbReference type="Rhea" id="RHEA-COMP:14527"/>
        <dbReference type="Rhea" id="RHEA-COMP:17342"/>
        <dbReference type="ChEBI" id="CHEBI:33019"/>
        <dbReference type="ChEBI" id="CHEBI:61557"/>
        <dbReference type="ChEBI" id="CHEBI:140395"/>
        <dbReference type="EC" id="2.7.7.48"/>
    </reaction>
</comment>
<dbReference type="GO" id="GO:0003968">
    <property type="term" value="F:RNA-directed RNA polymerase activity"/>
    <property type="evidence" value="ECO:0007669"/>
    <property type="project" value="UniProtKB-KW"/>
</dbReference>
<dbReference type="GO" id="GO:0031380">
    <property type="term" value="C:nuclear RNA-directed RNA polymerase complex"/>
    <property type="evidence" value="ECO:0007669"/>
    <property type="project" value="TreeGrafter"/>
</dbReference>
<keyword evidence="1" id="KW-0548">Nucleotidyltransferase</keyword>
<sequence length="1261" mass="143828">MEFHMKNIEPSLTKYDITRILANIFHGPAYRHFQKELINFEVYLYGHNRNFVRGALTLPTIPIATQFLAEYGKQDDSRAPPKKCIAGGQRIKFAESYDEPRSDVLEKITRMPFQNPSFAEDKENRSTHLQSYNVDIRTIQLGWLARDGVLSIEWEHFCLDGCLSLSYKGPPEMRVVSTNGFNFAIIRIPLTSIRYLSVHVHSDSLVYSREPIIYLNLWHPPSFETRNRFASSNASNERVSFLPLPGHERAAPYVSEIIRLVCKSEVDLPLFRKLFRLAQTRPMKTIIDDHDQIIERRGIFKKTAITLVENFIRNLEWNVAFQIDYLIRRLQVDVHEMANLMPEIQSLVRLRGSDYTVAVLRHFSTKVQRWSGEDPDSDQYDSIEQCFISATKSYVKFVVDGKIASPSLSARDSNTFTSYHVVVTPSSYLPDGPFTERSNRVIRWFDPSQHELFLKVRFADEGSNKYKCDRNIDRISYIRNRFGTVLSEGLTVAGREFKFLAYTQSSLKDHTVWFFKLFSDMQYIDSLSIIRKIGEFDEPELRRCPALYGARISQAFTATEASMTEVEEALIIEDKLTIDKQYNFTDGVGTMSKQFAEKVWNELKTSKRRTKNRTDLNIPCFQIRYGGSKGMLSIDYKLQGDVICVRDSMRKFTSILTREIEVAQFFDRPLKLTLNRPLVMILEDLGVPYRTFRDLQEKAVEHIRQATKSLATASRLLGNYGLGNSFRLTSVLLALSQLGVDNLIHAEPFHQSMLNYAVHHILRELKHHTRIPVEGAWNLVGVADEHESLQEGEIFVAIKLPNGPIQYLEGECLVTRSPAIHPGDCQIARAIGPPPPGSCFVHEPLINTVVFPTIGSRPMPSMLGGGDLDGDTYNVIPLNLHPQLRPTITVDPASYARPKRKLLDQDCTLNDVADFIVEYINSDLVGLIATRWLIIADQNQQGVLHNDCLELARLHSDAVDYPKTGPPVDSKDLPKVHFSQLPDWIAPETVPANSGSYYQSNRAIGRLSRDVTLPPVESTIRIERTQKHRMRSGNPGKPSMVTPVVAQNDELCLFFQGTFGHCGINVNDVDQETEDAVLQIFQSFILNFEGLTTSYTLSSTTALTEEEVILGTIAAKTSHLKNRKEKMARLRDHTQILVKEIRNELAPEESDIETVCKRAWSAWNLSRKQAARRKFGARSFQYITLGLLLDSIKELADDDDERARSMLKRKHSVQNVSVHKRPRYTATQRVAQDIEDTEYSEDEEDTVNSEEDTYSDSSFIQ</sequence>
<dbReference type="PANTHER" id="PTHR23079">
    <property type="entry name" value="RNA-DEPENDENT RNA POLYMERASE"/>
    <property type="match status" value="1"/>
</dbReference>
<dbReference type="InterPro" id="IPR057596">
    <property type="entry name" value="RDRP_core"/>
</dbReference>
<evidence type="ECO:0000256" key="1">
    <source>
        <dbReference type="RuleBase" id="RU363098"/>
    </source>
</evidence>
<dbReference type="OrthoDB" id="6513042at2759"/>
<keyword evidence="1" id="KW-0694">RNA-binding</keyword>
<protein>
    <recommendedName>
        <fullName evidence="1">RNA-dependent RNA polymerase</fullName>
        <ecNumber evidence="1">2.7.7.48</ecNumber>
    </recommendedName>
</protein>